<dbReference type="Pfam" id="PF07002">
    <property type="entry name" value="Copine"/>
    <property type="match status" value="1"/>
</dbReference>
<accession>A0ABR2TMD2</accession>
<dbReference type="SMART" id="SM00184">
    <property type="entry name" value="RING"/>
    <property type="match status" value="1"/>
</dbReference>
<keyword evidence="8" id="KW-0479">Metal-binding</keyword>
<evidence type="ECO:0000313" key="12">
    <source>
        <dbReference type="EMBL" id="KAK9038507.1"/>
    </source>
</evidence>
<organism evidence="12 13">
    <name type="scientific">Hibiscus sabdariffa</name>
    <name type="common">roselle</name>
    <dbReference type="NCBI Taxonomy" id="183260"/>
    <lineage>
        <taxon>Eukaryota</taxon>
        <taxon>Viridiplantae</taxon>
        <taxon>Streptophyta</taxon>
        <taxon>Embryophyta</taxon>
        <taxon>Tracheophyta</taxon>
        <taxon>Spermatophyta</taxon>
        <taxon>Magnoliopsida</taxon>
        <taxon>eudicotyledons</taxon>
        <taxon>Gunneridae</taxon>
        <taxon>Pentapetalae</taxon>
        <taxon>rosids</taxon>
        <taxon>malvids</taxon>
        <taxon>Malvales</taxon>
        <taxon>Malvaceae</taxon>
        <taxon>Malvoideae</taxon>
        <taxon>Hibiscus</taxon>
    </lineage>
</organism>
<dbReference type="Pfam" id="PF03141">
    <property type="entry name" value="Methyltransf_29"/>
    <property type="match status" value="1"/>
</dbReference>
<feature type="domain" description="RING-type" evidence="11">
    <location>
        <begin position="1221"/>
        <end position="1254"/>
    </location>
</feature>
<dbReference type="InterPro" id="IPR013083">
    <property type="entry name" value="Znf_RING/FYVE/PHD"/>
</dbReference>
<dbReference type="SMART" id="SM00327">
    <property type="entry name" value="VWA"/>
    <property type="match status" value="1"/>
</dbReference>
<dbReference type="EMBL" id="JBBPBN010000005">
    <property type="protein sequence ID" value="KAK9038507.1"/>
    <property type="molecule type" value="Genomic_DNA"/>
</dbReference>
<dbReference type="Pfam" id="PF13920">
    <property type="entry name" value="zf-C3HC4_3"/>
    <property type="match status" value="1"/>
</dbReference>
<evidence type="ECO:0000256" key="6">
    <source>
        <dbReference type="ARBA" id="ARBA00023180"/>
    </source>
</evidence>
<dbReference type="SUPFAM" id="SSF53300">
    <property type="entry name" value="vWA-like"/>
    <property type="match status" value="1"/>
</dbReference>
<gene>
    <name evidence="12" type="ORF">V6N11_023371</name>
</gene>
<evidence type="ECO:0000256" key="10">
    <source>
        <dbReference type="SAM" id="Phobius"/>
    </source>
</evidence>
<feature type="region of interest" description="Disordered" evidence="9">
    <location>
        <begin position="77"/>
        <end position="272"/>
    </location>
</feature>
<dbReference type="PANTHER" id="PTHR10108:SF1130">
    <property type="entry name" value="METHYLTRANSFERASE PMT26-RELATED"/>
    <property type="match status" value="1"/>
</dbReference>
<dbReference type="InterPro" id="IPR010734">
    <property type="entry name" value="Copine_C"/>
</dbReference>
<evidence type="ECO:0000313" key="13">
    <source>
        <dbReference type="Proteomes" id="UP001396334"/>
    </source>
</evidence>
<dbReference type="PANTHER" id="PTHR10108">
    <property type="entry name" value="SAM-DEPENDENT METHYLTRANSFERASE"/>
    <property type="match status" value="1"/>
</dbReference>
<keyword evidence="5" id="KW-0735">Signal-anchor</keyword>
<keyword evidence="4" id="KW-0808">Transferase</keyword>
<evidence type="ECO:0000256" key="5">
    <source>
        <dbReference type="ARBA" id="ARBA00022968"/>
    </source>
</evidence>
<keyword evidence="10" id="KW-1133">Transmembrane helix</keyword>
<dbReference type="CDD" id="cd01459">
    <property type="entry name" value="vWA_copine_like"/>
    <property type="match status" value="1"/>
</dbReference>
<name>A0ABR2TMD2_9ROSI</name>
<dbReference type="InterPro" id="IPR002035">
    <property type="entry name" value="VWF_A"/>
</dbReference>
<dbReference type="Gene3D" id="3.40.50.150">
    <property type="entry name" value="Vaccinia Virus protein VP39"/>
    <property type="match status" value="1"/>
</dbReference>
<dbReference type="SUPFAM" id="SSF57850">
    <property type="entry name" value="RING/U-box"/>
    <property type="match status" value="1"/>
</dbReference>
<comment type="similarity">
    <text evidence="2">Belongs to the methyltransferase superfamily.</text>
</comment>
<evidence type="ECO:0000256" key="3">
    <source>
        <dbReference type="ARBA" id="ARBA00022603"/>
    </source>
</evidence>
<keyword evidence="13" id="KW-1185">Reference proteome</keyword>
<feature type="region of interest" description="Disordered" evidence="9">
    <location>
        <begin position="287"/>
        <end position="306"/>
    </location>
</feature>
<evidence type="ECO:0000256" key="9">
    <source>
        <dbReference type="SAM" id="MobiDB-lite"/>
    </source>
</evidence>
<feature type="region of interest" description="Disordered" evidence="9">
    <location>
        <begin position="837"/>
        <end position="909"/>
    </location>
</feature>
<proteinExistence type="inferred from homology"/>
<dbReference type="Gene3D" id="3.30.40.10">
    <property type="entry name" value="Zinc/RING finger domain, C3HC4 (zinc finger)"/>
    <property type="match status" value="1"/>
</dbReference>
<keyword evidence="3" id="KW-0489">Methyltransferase</keyword>
<keyword evidence="8" id="KW-0862">Zinc</keyword>
<feature type="compositionally biased region" description="Basic and acidic residues" evidence="9">
    <location>
        <begin position="252"/>
        <end position="268"/>
    </location>
</feature>
<sequence length="1265" mass="141256">MAKLSFDLSQFCYWCGIFEVLIRKVREIVIMALGKYSRVDNNNNNRKSSGYCSTVTVVVFVGLCLVGIWMMTSSSSVSVVDEPAQENRTQVEDKVTPVTSDNNDSSNTPQFEDSPGDLPEDATKGDTNVSLAENDGKGNLNTQENQDNTDEGKLEESKKDDEQSASDGGEKSSDNGENSGGEGDSQENSGDKKSDSEESKEKPDSDENDTKSEESNEKSDTDGNDNKSDSDDGQKKQDESSSETNGDQVDGQIEKVDQNDNKELDKSSNEVFPSGAQSELLNETMTQTGSFSTQATESKAEKESQLSSKQYSWKVCNSTAGPDYIPCLDNWEAIRHLHSTKHYEHRERHCPEEPPTCLVPLPEGYKRPIEWPKSREKIWYYNVPHTKLAQLKGHQNWVKVTGEYLTFPGGGTQFKHGALHYIDFIEESVPDVAWGKRTRVILDVGCGVASFGGFLFDRNVVAMSFAPKDEHEAQVQFALERGIPAVSAVMGTKRLPYPGRVFDVVHCARCRVPWHIEGGKLLLELNRVLRPGGFFVWSATPIYQSIPADVEIWEAMVELTKSMCWELVNKTSKDAVNGVAVAAFRKPTSNECYEQRTKQEPPLCPESDDPNAAWNVPLQTCMHKAPVDPAERGSQWPEQWPARLEKSPYWLSSQVGVYGKAAPEDFAADNEHWKRVVTKSYINGMGISWSNVRNVMDMNAVYGGFAAALKDLDVWVMNVVPIDSPDTLPIIYERGLFGMYHDWCESFSTYPRSYDLLHADHLFSKVKKRCNIVAVVAEVDRMLRPEGKLIVRDNIEIVNELESMLKSMQWEVRMTYSKDKEGLLCGTLKLRLEKKGMGNTESGYDDTSHADFWDQPSHEPSLVAENSTDRNHQHRQQTPFIPSYAPSSVAGTSVDRNHHPRQQAPSIPDNFSSLDQVISALREAGLESSNLILGIDFTKSNEWTGRYSFNRRSLHAVGGSPNPYEQAITIIGHTLSPFDEDNLIPCFGFGDASTHDKYVFSFYPDHRPCQGFEEALARYKEIVPHIKLAGPTSFAPIINAAIDIVDSSNGQYHVLVIIADGQVTRNPDVPRGRFSPQEQATVDSIVAASHYPLSIILVGVGDGPWDSMQQFDDNIPHRAFDNFQFVNFTKIMSENTQQSKKETAFALAALMEIPFQYRATLNIRFDNRELERGHHRPLPPPREVIDRDNAIRSIPHMTNYGTAQSIAPAQPLISSAAEPVCPICLTNPKDMAFGCGHTTCKDCGVSISSCPMCRQPITTRLRLYT</sequence>
<dbReference type="InterPro" id="IPR029063">
    <property type="entry name" value="SAM-dependent_MTases_sf"/>
</dbReference>
<evidence type="ECO:0000256" key="2">
    <source>
        <dbReference type="ARBA" id="ARBA00008361"/>
    </source>
</evidence>
<evidence type="ECO:0000256" key="4">
    <source>
        <dbReference type="ARBA" id="ARBA00022679"/>
    </source>
</evidence>
<dbReference type="CDD" id="cd02440">
    <property type="entry name" value="AdoMet_MTases"/>
    <property type="match status" value="1"/>
</dbReference>
<dbReference type="InterPro" id="IPR004159">
    <property type="entry name" value="Put_SAM_MeTrfase"/>
</dbReference>
<dbReference type="InterPro" id="IPR001841">
    <property type="entry name" value="Znf_RING"/>
</dbReference>
<comment type="subcellular location">
    <subcellularLocation>
        <location evidence="7">Endomembrane system</location>
        <topology evidence="7">Single-pass membrane protein</topology>
    </subcellularLocation>
    <subcellularLocation>
        <location evidence="1">Membrane</location>
        <topology evidence="1">Single-pass type II membrane protein</topology>
    </subcellularLocation>
</comment>
<dbReference type="Proteomes" id="UP001396334">
    <property type="component" value="Unassembled WGS sequence"/>
</dbReference>
<feature type="compositionally biased region" description="Basic and acidic residues" evidence="9">
    <location>
        <begin position="189"/>
        <end position="239"/>
    </location>
</feature>
<feature type="compositionally biased region" description="Polar residues" evidence="9">
    <location>
        <begin position="876"/>
        <end position="891"/>
    </location>
</feature>
<dbReference type="SUPFAM" id="SSF53335">
    <property type="entry name" value="S-adenosyl-L-methionine-dependent methyltransferases"/>
    <property type="match status" value="2"/>
</dbReference>
<evidence type="ECO:0000259" key="11">
    <source>
        <dbReference type="PROSITE" id="PS50089"/>
    </source>
</evidence>
<keyword evidence="10" id="KW-0472">Membrane</keyword>
<feature type="compositionally biased region" description="Basic and acidic residues" evidence="9">
    <location>
        <begin position="150"/>
        <end position="174"/>
    </location>
</feature>
<protein>
    <recommendedName>
        <fullName evidence="11">RING-type domain-containing protein</fullName>
    </recommendedName>
</protein>
<keyword evidence="6" id="KW-0325">Glycoprotein</keyword>
<dbReference type="InterPro" id="IPR036465">
    <property type="entry name" value="vWFA_dom_sf"/>
</dbReference>
<feature type="transmembrane region" description="Helical" evidence="10">
    <location>
        <begin position="51"/>
        <end position="71"/>
    </location>
</feature>
<evidence type="ECO:0000256" key="1">
    <source>
        <dbReference type="ARBA" id="ARBA00004606"/>
    </source>
</evidence>
<feature type="compositionally biased region" description="Polar residues" evidence="9">
    <location>
        <begin position="97"/>
        <end position="111"/>
    </location>
</feature>
<keyword evidence="8" id="KW-0863">Zinc-finger</keyword>
<keyword evidence="10" id="KW-0812">Transmembrane</keyword>
<feature type="compositionally biased region" description="Polar residues" evidence="9">
    <location>
        <begin position="287"/>
        <end position="297"/>
    </location>
</feature>
<reference evidence="12 13" key="1">
    <citation type="journal article" date="2024" name="G3 (Bethesda)">
        <title>Genome assembly of Hibiscus sabdariffa L. provides insights into metabolisms of medicinal natural products.</title>
        <authorList>
            <person name="Kim T."/>
        </authorList>
    </citation>
    <scope>NUCLEOTIDE SEQUENCE [LARGE SCALE GENOMIC DNA]</scope>
    <source>
        <strain evidence="12">TK-2024</strain>
        <tissue evidence="12">Old leaves</tissue>
    </source>
</reference>
<comment type="caution">
    <text evidence="12">The sequence shown here is derived from an EMBL/GenBank/DDBJ whole genome shotgun (WGS) entry which is preliminary data.</text>
</comment>
<dbReference type="PROSITE" id="PS50089">
    <property type="entry name" value="ZF_RING_2"/>
    <property type="match status" value="1"/>
</dbReference>
<evidence type="ECO:0000256" key="8">
    <source>
        <dbReference type="PROSITE-ProRule" id="PRU00175"/>
    </source>
</evidence>
<evidence type="ECO:0000256" key="7">
    <source>
        <dbReference type="ARBA" id="ARBA00037847"/>
    </source>
</evidence>